<dbReference type="Proteomes" id="UP000694941">
    <property type="component" value="Unplaced"/>
</dbReference>
<sequence length="197" mass="21798">MYCHKRYLHCQFSVQTDWPGGIYASPNLGGSRAGGLIAACWASLLFFGKEGYTSKTKQIISTARFLNERLKEIPGIFIYGKPLMSVVAIGSKEFNIYRLTSALTKKGWSLNMLQFPKGFHICVTMLHTLNGVAEQFIDDVRQCTKEIMQDPKAVATGTAAVYGMSQSIPDRSLVSEVGWIFLDTCYSTDVTNGKISS</sequence>
<dbReference type="Gene3D" id="3.90.1150.10">
    <property type="entry name" value="Aspartate Aminotransferase, domain 1"/>
    <property type="match status" value="1"/>
</dbReference>
<evidence type="ECO:0000256" key="3">
    <source>
        <dbReference type="ARBA" id="ARBA00023239"/>
    </source>
</evidence>
<dbReference type="InterPro" id="IPR015421">
    <property type="entry name" value="PyrdxlP-dep_Trfase_major"/>
</dbReference>
<dbReference type="InterPro" id="IPR015424">
    <property type="entry name" value="PyrdxlP-dep_Trfase"/>
</dbReference>
<evidence type="ECO:0000256" key="1">
    <source>
        <dbReference type="ARBA" id="ARBA00001933"/>
    </source>
</evidence>
<dbReference type="InterPro" id="IPR050477">
    <property type="entry name" value="GrpII_AminoAcid_Decarb"/>
</dbReference>
<evidence type="ECO:0000313" key="5">
    <source>
        <dbReference type="RefSeq" id="XP_013792751.2"/>
    </source>
</evidence>
<dbReference type="InterPro" id="IPR015422">
    <property type="entry name" value="PyrdxlP-dep_Trfase_small"/>
</dbReference>
<protein>
    <submittedName>
        <fullName evidence="5">Sphingosine-1-phosphate lyase 1-like isoform X1</fullName>
    </submittedName>
</protein>
<comment type="cofactor">
    <cofactor evidence="1">
        <name>pyridoxal 5'-phosphate</name>
        <dbReference type="ChEBI" id="CHEBI:597326"/>
    </cofactor>
</comment>
<dbReference type="RefSeq" id="XP_013792751.2">
    <property type="nucleotide sequence ID" value="XM_013937297.2"/>
</dbReference>
<name>A0ABM1C1U7_LIMPO</name>
<keyword evidence="2" id="KW-0663">Pyridoxal phosphate</keyword>
<gene>
    <name evidence="5" type="primary">LOC106476655</name>
</gene>
<dbReference type="PANTHER" id="PTHR42735:SF6">
    <property type="entry name" value="SPHINGOSINE-1-PHOSPHATE LYASE 1"/>
    <property type="match status" value="1"/>
</dbReference>
<organism evidence="4 5">
    <name type="scientific">Limulus polyphemus</name>
    <name type="common">Atlantic horseshoe crab</name>
    <dbReference type="NCBI Taxonomy" id="6850"/>
    <lineage>
        <taxon>Eukaryota</taxon>
        <taxon>Metazoa</taxon>
        <taxon>Ecdysozoa</taxon>
        <taxon>Arthropoda</taxon>
        <taxon>Chelicerata</taxon>
        <taxon>Merostomata</taxon>
        <taxon>Xiphosura</taxon>
        <taxon>Limulidae</taxon>
        <taxon>Limulus</taxon>
    </lineage>
</organism>
<dbReference type="Gene3D" id="6.10.140.2150">
    <property type="match status" value="1"/>
</dbReference>
<dbReference type="GeneID" id="106476655"/>
<evidence type="ECO:0000313" key="4">
    <source>
        <dbReference type="Proteomes" id="UP000694941"/>
    </source>
</evidence>
<accession>A0ABM1C1U7</accession>
<dbReference type="PANTHER" id="PTHR42735">
    <property type="match status" value="1"/>
</dbReference>
<dbReference type="Gene3D" id="3.40.640.10">
    <property type="entry name" value="Type I PLP-dependent aspartate aminotransferase-like (Major domain)"/>
    <property type="match status" value="1"/>
</dbReference>
<keyword evidence="4" id="KW-1185">Reference proteome</keyword>
<reference evidence="5" key="1">
    <citation type="submission" date="2025-08" db="UniProtKB">
        <authorList>
            <consortium name="RefSeq"/>
        </authorList>
    </citation>
    <scope>IDENTIFICATION</scope>
    <source>
        <tissue evidence="5">Muscle</tissue>
    </source>
</reference>
<evidence type="ECO:0000256" key="2">
    <source>
        <dbReference type="ARBA" id="ARBA00022898"/>
    </source>
</evidence>
<dbReference type="SUPFAM" id="SSF53383">
    <property type="entry name" value="PLP-dependent transferases"/>
    <property type="match status" value="1"/>
</dbReference>
<keyword evidence="3" id="KW-0456">Lyase</keyword>
<proteinExistence type="predicted"/>